<dbReference type="OrthoDB" id="181267at2"/>
<dbReference type="eggNOG" id="COG3938">
    <property type="taxonomic scope" value="Bacteria"/>
</dbReference>
<comment type="similarity">
    <text evidence="1">Belongs to the proline racemase family.</text>
</comment>
<evidence type="ECO:0000313" key="3">
    <source>
        <dbReference type="Proteomes" id="UP000011135"/>
    </source>
</evidence>
<dbReference type="RefSeq" id="WP_009582652.1">
    <property type="nucleotide sequence ID" value="NZ_AMZN01000086.1"/>
</dbReference>
<dbReference type="EMBL" id="AMZN01000086">
    <property type="protein sequence ID" value="ELR68993.1"/>
    <property type="molecule type" value="Genomic_DNA"/>
</dbReference>
<dbReference type="SFLD" id="SFLDS00028">
    <property type="entry name" value="Proline_Racemase"/>
    <property type="match status" value="1"/>
</dbReference>
<dbReference type="GO" id="GO:0047580">
    <property type="term" value="F:4-hydroxyproline epimerase activity"/>
    <property type="evidence" value="ECO:0007669"/>
    <property type="project" value="TreeGrafter"/>
</dbReference>
<dbReference type="PATRIC" id="fig|1237149.3.peg.4931"/>
<dbReference type="STRING" id="1237149.C900_05551"/>
<dbReference type="PANTHER" id="PTHR33442">
    <property type="entry name" value="TRANS-3-HYDROXY-L-PROLINE DEHYDRATASE"/>
    <property type="match status" value="1"/>
</dbReference>
<name>L8JL80_9BACT</name>
<protein>
    <submittedName>
        <fullName evidence="2">Not a Proline racemase, nor 4-hydroxyproline epimerase</fullName>
    </submittedName>
</protein>
<reference evidence="2 3" key="1">
    <citation type="submission" date="2012-12" db="EMBL/GenBank/DDBJ databases">
        <title>Genome assembly of Fulvivirga imtechensis AK7.</title>
        <authorList>
            <person name="Nupur N."/>
            <person name="Khatri I."/>
            <person name="Kumar R."/>
            <person name="Subramanian S."/>
            <person name="Pinnaka A."/>
        </authorList>
    </citation>
    <scope>NUCLEOTIDE SEQUENCE [LARGE SCALE GENOMIC DNA]</scope>
    <source>
        <strain evidence="2 3">AK7</strain>
    </source>
</reference>
<dbReference type="PANTHER" id="PTHR33442:SF1">
    <property type="entry name" value="TRANS-3-HYDROXY-L-PROLINE DEHYDRATASE"/>
    <property type="match status" value="1"/>
</dbReference>
<dbReference type="Proteomes" id="UP000011135">
    <property type="component" value="Unassembled WGS sequence"/>
</dbReference>
<evidence type="ECO:0000313" key="2">
    <source>
        <dbReference type="EMBL" id="ELR68993.1"/>
    </source>
</evidence>
<dbReference type="AlphaFoldDB" id="L8JL80"/>
<keyword evidence="3" id="KW-1185">Reference proteome</keyword>
<dbReference type="InterPro" id="IPR008794">
    <property type="entry name" value="Pro_racemase_fam"/>
</dbReference>
<gene>
    <name evidence="2" type="ORF">C900_05551</name>
</gene>
<dbReference type="FunFam" id="3.10.310.10:FF:000003">
    <property type="entry name" value="Proline racemase"/>
    <property type="match status" value="1"/>
</dbReference>
<dbReference type="Pfam" id="PF05544">
    <property type="entry name" value="Pro_racemase"/>
    <property type="match status" value="1"/>
</dbReference>
<evidence type="ECO:0000256" key="1">
    <source>
        <dbReference type="ARBA" id="ARBA00007529"/>
    </source>
</evidence>
<dbReference type="SUPFAM" id="SSF54506">
    <property type="entry name" value="Diaminopimelate epimerase-like"/>
    <property type="match status" value="1"/>
</dbReference>
<comment type="caution">
    <text evidence="2">The sequence shown here is derived from an EMBL/GenBank/DDBJ whole genome shotgun (WGS) entry which is preliminary data.</text>
</comment>
<organism evidence="2 3">
    <name type="scientific">Fulvivirga imtechensis AK7</name>
    <dbReference type="NCBI Taxonomy" id="1237149"/>
    <lineage>
        <taxon>Bacteria</taxon>
        <taxon>Pseudomonadati</taxon>
        <taxon>Bacteroidota</taxon>
        <taxon>Cytophagia</taxon>
        <taxon>Cytophagales</taxon>
        <taxon>Fulvivirgaceae</taxon>
        <taxon>Fulvivirga</taxon>
    </lineage>
</organism>
<proteinExistence type="inferred from homology"/>
<sequence>MGRISDIYQRILQSEQWKISPEWLRLSTIDMHTGGEPLRVVTAGFPEVPGSSLLECRRYVKEHYDYLRKLLMFEPRGHADMYGCILLPPFHSEADFSVLFMHNEGYSTMCGHAVIALAKLAVEMEWVAHIEPVTTIRIEAPCGLITAYAEVANGQVTASGFQGVPSFVLAEGVEVQVSGVGKVRADIAYGGAFYAYVDAEQLNIQLTPDNYSELIRIGREIKNTIIKEGIPVRHPEEKDLSFLYGTIFMGGPLSQGVDSRNVCVFADGEVDRSPTGSGVCGRMALHYHQKKLDIGQKMKIESIVGSQFEGKLMKEVTYGPHQAVIPEVWGTAYVTGSNEFCLDPQDPFREGFMLR</sequence>
<dbReference type="Gene3D" id="3.10.310.10">
    <property type="entry name" value="Diaminopimelate Epimerase, Chain A, domain 1"/>
    <property type="match status" value="2"/>
</dbReference>
<accession>L8JL80</accession>
<dbReference type="PIRSF" id="PIRSF029792">
    <property type="entry name" value="Pro_racemase"/>
    <property type="match status" value="1"/>
</dbReference>